<dbReference type="PRINTS" id="PR00446">
    <property type="entry name" value="HYDRGNUPTAKE"/>
</dbReference>
<evidence type="ECO:0000256" key="1">
    <source>
        <dbReference type="ARBA" id="ARBA00006814"/>
    </source>
</evidence>
<organism evidence="5 6">
    <name type="scientific">Sinomonas terrae</name>
    <dbReference type="NCBI Taxonomy" id="2908838"/>
    <lineage>
        <taxon>Bacteria</taxon>
        <taxon>Bacillati</taxon>
        <taxon>Actinomycetota</taxon>
        <taxon>Actinomycetes</taxon>
        <taxon>Micrococcales</taxon>
        <taxon>Micrococcaceae</taxon>
        <taxon>Sinomonas</taxon>
    </lineage>
</organism>
<dbReference type="NCBIfam" id="TIGR00072">
    <property type="entry name" value="hydrog_prot"/>
    <property type="match status" value="1"/>
</dbReference>
<dbReference type="PANTHER" id="PTHR30302:SF1">
    <property type="entry name" value="HYDROGENASE 2 MATURATION PROTEASE"/>
    <property type="match status" value="1"/>
</dbReference>
<dbReference type="GO" id="GO:0008233">
    <property type="term" value="F:peptidase activity"/>
    <property type="evidence" value="ECO:0007669"/>
    <property type="project" value="UniProtKB-KW"/>
</dbReference>
<dbReference type="Proteomes" id="UP001202922">
    <property type="component" value="Unassembled WGS sequence"/>
</dbReference>
<dbReference type="SUPFAM" id="SSF53163">
    <property type="entry name" value="HybD-like"/>
    <property type="match status" value="1"/>
</dbReference>
<comment type="similarity">
    <text evidence="1">Belongs to the peptidase A31 family.</text>
</comment>
<dbReference type="Gene3D" id="3.40.50.1450">
    <property type="entry name" value="HybD-like"/>
    <property type="match status" value="1"/>
</dbReference>
<evidence type="ECO:0000313" key="6">
    <source>
        <dbReference type="Proteomes" id="UP001202922"/>
    </source>
</evidence>
<evidence type="ECO:0000313" key="5">
    <source>
        <dbReference type="EMBL" id="MCH6468584.1"/>
    </source>
</evidence>
<dbReference type="PANTHER" id="PTHR30302">
    <property type="entry name" value="HYDROGENASE 1 MATURATION PROTEASE"/>
    <property type="match status" value="1"/>
</dbReference>
<proteinExistence type="inferred from homology"/>
<name>A0ABS9TVY6_9MICC</name>
<accession>A0ABS9TVY6</accession>
<dbReference type="InterPro" id="IPR000671">
    <property type="entry name" value="Peptidase_A31"/>
</dbReference>
<evidence type="ECO:0000256" key="2">
    <source>
        <dbReference type="ARBA" id="ARBA00022670"/>
    </source>
</evidence>
<dbReference type="EMBL" id="JAKZBV010000001">
    <property type="protein sequence ID" value="MCH6468584.1"/>
    <property type="molecule type" value="Genomic_DNA"/>
</dbReference>
<protein>
    <submittedName>
        <fullName evidence="5">Hydrogenase maturation protease</fullName>
    </submittedName>
</protein>
<evidence type="ECO:0000256" key="3">
    <source>
        <dbReference type="ARBA" id="ARBA00022750"/>
    </source>
</evidence>
<comment type="caution">
    <text evidence="5">The sequence shown here is derived from an EMBL/GenBank/DDBJ whole genome shotgun (WGS) entry which is preliminary data.</text>
</comment>
<evidence type="ECO:0000256" key="4">
    <source>
        <dbReference type="ARBA" id="ARBA00022801"/>
    </source>
</evidence>
<keyword evidence="2 5" id="KW-0645">Protease</keyword>
<keyword evidence="4" id="KW-0378">Hydrolase</keyword>
<gene>
    <name evidence="5" type="ORF">L0M17_01055</name>
</gene>
<dbReference type="GO" id="GO:0006508">
    <property type="term" value="P:proteolysis"/>
    <property type="evidence" value="ECO:0007669"/>
    <property type="project" value="UniProtKB-KW"/>
</dbReference>
<dbReference type="InterPro" id="IPR023430">
    <property type="entry name" value="Pept_HybD-like_dom_sf"/>
</dbReference>
<keyword evidence="3" id="KW-0064">Aspartyl protease</keyword>
<reference evidence="5 6" key="1">
    <citation type="submission" date="2022-03" db="EMBL/GenBank/DDBJ databases">
        <title>Sinomonas sp. isolated from a soil.</title>
        <authorList>
            <person name="Han J."/>
            <person name="Kim D.-U."/>
        </authorList>
    </citation>
    <scope>NUCLEOTIDE SEQUENCE [LARGE SCALE GENOMIC DNA]</scope>
    <source>
        <strain evidence="5 6">5-5</strain>
    </source>
</reference>
<dbReference type="RefSeq" id="WP_241050430.1">
    <property type="nucleotide sequence ID" value="NZ_JAKZBV010000001.1"/>
</dbReference>
<dbReference type="Pfam" id="PF01750">
    <property type="entry name" value="HycI"/>
    <property type="match status" value="1"/>
</dbReference>
<sequence length="163" mass="16812">MNDVLVAGIGNIFLGDDGFGSEVARALSAKPLGEGVRVVDYGIRGLHLTFDLLDGVDCLIMVDAVPPRAGEPPGSLRLLEVRADDLETASAVPDAHGMEPLAALRHLVQLGGDLPLTFLVGCAAASVEEGIGLSEPVAQCVPGAVDAVRRLVAENLGAQKRLA</sequence>
<keyword evidence="6" id="KW-1185">Reference proteome</keyword>